<organism evidence="1">
    <name type="scientific">uncultured Cytophagales bacterium</name>
    <dbReference type="NCBI Taxonomy" id="158755"/>
    <lineage>
        <taxon>Bacteria</taxon>
        <taxon>Pseudomonadati</taxon>
        <taxon>Bacteroidota</taxon>
        <taxon>Sphingobacteriia</taxon>
        <taxon>Sphingobacteriales</taxon>
        <taxon>environmental samples</taxon>
    </lineage>
</organism>
<proteinExistence type="predicted"/>
<dbReference type="EMBL" id="CADCTQ010000396">
    <property type="protein sequence ID" value="CAA9292942.1"/>
    <property type="molecule type" value="Genomic_DNA"/>
</dbReference>
<evidence type="ECO:0000313" key="1">
    <source>
        <dbReference type="EMBL" id="CAA9292942.1"/>
    </source>
</evidence>
<dbReference type="AlphaFoldDB" id="A0A6J4K0U4"/>
<sequence length="67" mass="7296">MAGPGLRPEGLYYAKNATGRTEKVEWTPRATNGGAPPGRGSFSFRPKMRKLNFSRPAGRQKKCPGFG</sequence>
<reference evidence="1" key="1">
    <citation type="submission" date="2020-02" db="EMBL/GenBank/DDBJ databases">
        <authorList>
            <person name="Meier V. D."/>
        </authorList>
    </citation>
    <scope>NUCLEOTIDE SEQUENCE</scope>
    <source>
        <strain evidence="1">AVDCRST_MAG56</strain>
    </source>
</reference>
<name>A0A6J4K0U4_9SPHI</name>
<accession>A0A6J4K0U4</accession>
<protein>
    <submittedName>
        <fullName evidence="1">Uncharacterized protein</fullName>
    </submittedName>
</protein>
<gene>
    <name evidence="1" type="ORF">AVDCRST_MAG56-4855</name>
</gene>